<evidence type="ECO:0000313" key="2">
    <source>
        <dbReference type="Proteomes" id="UP000006055"/>
    </source>
</evidence>
<dbReference type="InterPro" id="IPR044036">
    <property type="entry name" value="DUF5752"/>
</dbReference>
<dbReference type="EMBL" id="CP003360">
    <property type="protein sequence ID" value="AFM24064.1"/>
    <property type="molecule type" value="Genomic_DNA"/>
</dbReference>
<keyword evidence="2" id="KW-1185">Reference proteome</keyword>
<dbReference type="HOGENOM" id="CLU_104927_0_0_7"/>
<accession>I4C3C3</accession>
<dbReference type="Proteomes" id="UP000006055">
    <property type="component" value="Chromosome"/>
</dbReference>
<dbReference type="eggNOG" id="COG0438">
    <property type="taxonomic scope" value="Bacteria"/>
</dbReference>
<name>I4C3C3_DESTA</name>
<proteinExistence type="predicted"/>
<dbReference type="AlphaFoldDB" id="I4C3C3"/>
<evidence type="ECO:0000313" key="1">
    <source>
        <dbReference type="EMBL" id="AFM24064.1"/>
    </source>
</evidence>
<dbReference type="KEGG" id="dti:Desti_1351"/>
<protein>
    <submittedName>
        <fullName evidence="1">Uncharacterized protein</fullName>
    </submittedName>
</protein>
<sequence length="224" mass="25830">MADQQNNIGPFALKDCSLVAIATGEKAQNLREMRDRLINIHPGSIYYHFWGGLLRSRFDDPQFNNEFAVWSHYALHDDILAERLAVIDPTDFLDLESLRQELLEVIEQRLEEIERPIWVQADLQFHFIRSEIVVFDTGVLIDDAPGLAEFVPKMALGSIFYHFIDARRRTPAGLDDFRSWLGCLEETHEELCHALAAVDPYFTTLSELRTELDGVFGQFFRRSA</sequence>
<dbReference type="OrthoDB" id="264053at2"/>
<dbReference type="STRING" id="706587.Desti_1351"/>
<organism evidence="1 2">
    <name type="scientific">Desulfomonile tiedjei (strain ATCC 49306 / DSM 6799 / DCB-1)</name>
    <dbReference type="NCBI Taxonomy" id="706587"/>
    <lineage>
        <taxon>Bacteria</taxon>
        <taxon>Pseudomonadati</taxon>
        <taxon>Thermodesulfobacteriota</taxon>
        <taxon>Desulfomonilia</taxon>
        <taxon>Desulfomonilales</taxon>
        <taxon>Desulfomonilaceae</taxon>
        <taxon>Desulfomonile</taxon>
    </lineage>
</organism>
<dbReference type="Pfam" id="PF19027">
    <property type="entry name" value="DUF5752"/>
    <property type="match status" value="1"/>
</dbReference>
<dbReference type="PATRIC" id="fig|706587.4.peg.1549"/>
<reference evidence="2" key="1">
    <citation type="submission" date="2012-06" db="EMBL/GenBank/DDBJ databases">
        <title>Complete sequence of chromosome of Desulfomonile tiedjei DSM 6799.</title>
        <authorList>
            <person name="Lucas S."/>
            <person name="Copeland A."/>
            <person name="Lapidus A."/>
            <person name="Glavina del Rio T."/>
            <person name="Dalin E."/>
            <person name="Tice H."/>
            <person name="Bruce D."/>
            <person name="Goodwin L."/>
            <person name="Pitluck S."/>
            <person name="Peters L."/>
            <person name="Ovchinnikova G."/>
            <person name="Zeytun A."/>
            <person name="Lu M."/>
            <person name="Kyrpides N."/>
            <person name="Mavromatis K."/>
            <person name="Ivanova N."/>
            <person name="Brettin T."/>
            <person name="Detter J.C."/>
            <person name="Han C."/>
            <person name="Larimer F."/>
            <person name="Land M."/>
            <person name="Hauser L."/>
            <person name="Markowitz V."/>
            <person name="Cheng J.-F."/>
            <person name="Hugenholtz P."/>
            <person name="Woyke T."/>
            <person name="Wu D."/>
            <person name="Spring S."/>
            <person name="Schroeder M."/>
            <person name="Brambilla E."/>
            <person name="Klenk H.-P."/>
            <person name="Eisen J.A."/>
        </authorList>
    </citation>
    <scope>NUCLEOTIDE SEQUENCE [LARGE SCALE GENOMIC DNA]</scope>
    <source>
        <strain evidence="2">ATCC 49306 / DSM 6799 / DCB-1</strain>
    </source>
</reference>
<gene>
    <name evidence="1" type="ordered locus">Desti_1351</name>
</gene>
<dbReference type="RefSeq" id="WP_014809215.1">
    <property type="nucleotide sequence ID" value="NC_018025.1"/>
</dbReference>